<dbReference type="InParanoid" id="A0A7M7Q321"/>
<name>A0A7M7Q321_NASVI</name>
<dbReference type="EnsemblMetazoa" id="XM_031924350">
    <property type="protein sequence ID" value="XP_031780210"/>
    <property type="gene ID" value="LOC103317320"/>
</dbReference>
<sequence length="550" mass="62220">MNDVSLFLPLFHNERVNYHESQKAILNSNSNVDLNMSFTEIVVDESVPSDANIPIIDVQAPINTDDISMSEEIESSTQNSTSIAEVENEISTDEISTSKETESSTHKNVADDFKFVENSWYFSLKDTIEGRIILGMYKHSKILLQSRLKVYVIQKLIVENPVTYKISNSRFEEVTNQIVQLFPTTTATYWYCKSHANAHGQHMSASGCLINSYKVYRKNLVLAGIIEVQSASANTSSSIVTAEVNENSELDLSPLTNSNRSEYSILTITDTWVKSFEKRQQILVVKKNKKVTIRYDSYLNTFVCLNSSFGLELLQTDSYSIIQGLLETNATSKTIADNFRSIFDTRWTILTPLLCKFGDVSQISCIKDFRRTHKEYIAQIPKPILALLYAVYFLTKANSVTTKERGTYTFSRDECVENFIKVVENESLVETYISKLKRKLNDLGLAVAPYVIFCGRLDNITKAFVVFDTIRYEIKDPLKAVEACLQISIALHSWAVNCSTVWLYLLEHIYYIRPNISCAFPPAKTAKTVSAFINKIDPSFTTAEESATTS</sequence>
<evidence type="ECO:0000256" key="1">
    <source>
        <dbReference type="SAM" id="MobiDB-lite"/>
    </source>
</evidence>
<keyword evidence="3" id="KW-1185">Reference proteome</keyword>
<evidence type="ECO:0000313" key="2">
    <source>
        <dbReference type="EnsemblMetazoa" id="XP_031780210"/>
    </source>
</evidence>
<protein>
    <submittedName>
        <fullName evidence="2">Uncharacterized protein</fullName>
    </submittedName>
</protein>
<dbReference type="OrthoDB" id="7697878at2759"/>
<dbReference type="KEGG" id="nvi:103317320"/>
<dbReference type="AlphaFoldDB" id="A0A7M7Q321"/>
<dbReference type="RefSeq" id="XP_031780210.1">
    <property type="nucleotide sequence ID" value="XM_031924350.1"/>
</dbReference>
<reference evidence="2" key="1">
    <citation type="submission" date="2021-01" db="UniProtKB">
        <authorList>
            <consortium name="EnsemblMetazoa"/>
        </authorList>
    </citation>
    <scope>IDENTIFICATION</scope>
</reference>
<dbReference type="GeneID" id="103317320"/>
<organism evidence="2 3">
    <name type="scientific">Nasonia vitripennis</name>
    <name type="common">Parasitic wasp</name>
    <dbReference type="NCBI Taxonomy" id="7425"/>
    <lineage>
        <taxon>Eukaryota</taxon>
        <taxon>Metazoa</taxon>
        <taxon>Ecdysozoa</taxon>
        <taxon>Arthropoda</taxon>
        <taxon>Hexapoda</taxon>
        <taxon>Insecta</taxon>
        <taxon>Pterygota</taxon>
        <taxon>Neoptera</taxon>
        <taxon>Endopterygota</taxon>
        <taxon>Hymenoptera</taxon>
        <taxon>Apocrita</taxon>
        <taxon>Proctotrupomorpha</taxon>
        <taxon>Chalcidoidea</taxon>
        <taxon>Pteromalidae</taxon>
        <taxon>Pteromalinae</taxon>
        <taxon>Nasonia</taxon>
    </lineage>
</organism>
<dbReference type="Proteomes" id="UP000002358">
    <property type="component" value="Chromosome 2"/>
</dbReference>
<evidence type="ECO:0000313" key="3">
    <source>
        <dbReference type="Proteomes" id="UP000002358"/>
    </source>
</evidence>
<proteinExistence type="predicted"/>
<accession>A0A7M7Q321</accession>
<feature type="region of interest" description="Disordered" evidence="1">
    <location>
        <begin position="71"/>
        <end position="103"/>
    </location>
</feature>